<dbReference type="AlphaFoldDB" id="A0A518CND9"/>
<name>A0A518CND9_9PLAN</name>
<reference evidence="3 4" key="1">
    <citation type="submission" date="2019-02" db="EMBL/GenBank/DDBJ databases">
        <title>Deep-cultivation of Planctomycetes and their phenomic and genomic characterization uncovers novel biology.</title>
        <authorList>
            <person name="Wiegand S."/>
            <person name="Jogler M."/>
            <person name="Boedeker C."/>
            <person name="Pinto D."/>
            <person name="Vollmers J."/>
            <person name="Rivas-Marin E."/>
            <person name="Kohn T."/>
            <person name="Peeters S.H."/>
            <person name="Heuer A."/>
            <person name="Rast P."/>
            <person name="Oberbeckmann S."/>
            <person name="Bunk B."/>
            <person name="Jeske O."/>
            <person name="Meyerdierks A."/>
            <person name="Storesund J.E."/>
            <person name="Kallscheuer N."/>
            <person name="Luecker S."/>
            <person name="Lage O.M."/>
            <person name="Pohl T."/>
            <person name="Merkel B.J."/>
            <person name="Hornburger P."/>
            <person name="Mueller R.-W."/>
            <person name="Bruemmer F."/>
            <person name="Labrenz M."/>
            <person name="Spormann A.M."/>
            <person name="Op den Camp H."/>
            <person name="Overmann J."/>
            <person name="Amann R."/>
            <person name="Jetten M.S.M."/>
            <person name="Mascher T."/>
            <person name="Medema M.H."/>
            <person name="Devos D.P."/>
            <person name="Kaster A.-K."/>
            <person name="Ovreas L."/>
            <person name="Rohde M."/>
            <person name="Galperin M.Y."/>
            <person name="Jogler C."/>
        </authorList>
    </citation>
    <scope>NUCLEOTIDE SEQUENCE [LARGE SCALE GENOMIC DNA]</scope>
    <source>
        <strain evidence="3 4">Pla110</strain>
    </source>
</reference>
<keyword evidence="2" id="KW-0472">Membrane</keyword>
<evidence type="ECO:0000256" key="2">
    <source>
        <dbReference type="SAM" id="Phobius"/>
    </source>
</evidence>
<evidence type="ECO:0000313" key="3">
    <source>
        <dbReference type="EMBL" id="QDU80740.1"/>
    </source>
</evidence>
<evidence type="ECO:0000256" key="1">
    <source>
        <dbReference type="SAM" id="MobiDB-lite"/>
    </source>
</evidence>
<feature type="transmembrane region" description="Helical" evidence="2">
    <location>
        <begin position="239"/>
        <end position="259"/>
    </location>
</feature>
<protein>
    <submittedName>
        <fullName evidence="3">Uncharacterized protein</fullName>
    </submittedName>
</protein>
<feature type="transmembrane region" description="Helical" evidence="2">
    <location>
        <begin position="302"/>
        <end position="323"/>
    </location>
</feature>
<dbReference type="KEGG" id="plon:Pla110_24730"/>
<keyword evidence="4" id="KW-1185">Reference proteome</keyword>
<feature type="compositionally biased region" description="Basic and acidic residues" evidence="1">
    <location>
        <begin position="54"/>
        <end position="69"/>
    </location>
</feature>
<accession>A0A518CND9</accession>
<feature type="region of interest" description="Disordered" evidence="1">
    <location>
        <begin position="43"/>
        <end position="87"/>
    </location>
</feature>
<dbReference type="EMBL" id="CP036281">
    <property type="protein sequence ID" value="QDU80740.1"/>
    <property type="molecule type" value="Genomic_DNA"/>
</dbReference>
<gene>
    <name evidence="3" type="ORF">Pla110_24730</name>
</gene>
<dbReference type="Proteomes" id="UP000317178">
    <property type="component" value="Chromosome"/>
</dbReference>
<keyword evidence="2" id="KW-1133">Transmembrane helix</keyword>
<feature type="transmembrane region" description="Helical" evidence="2">
    <location>
        <begin position="279"/>
        <end position="296"/>
    </location>
</feature>
<sequence length="432" mass="47739">MSIRAKKTAFCGGLDTSYSRFSVLTLSPLIRIINVSENHFLNSNPWASSAPDEPAMRQKKSDQENRLIKEGSPAAPLSPTGPSPEIESIDFDKLTSALSEDPPHFPTPTAESLSGFANEQEVSNWATSSAMSDPKLSRWRSLAKGAIEEISLQKQRLQTRRSRLNSKLENEPDEITVPVKLDEFNLGGPVLFTRNRSFILVGVLAALSVASILLGFEFIFEKEVALQSDWGFAQSEWGARGLVFAISFGSFFALSFWMYAEKFDVHWAVRLVSRTGAKLSVIGVTVIGFALGSTHVEEGARFGWPMLIVPISAGTLICAAMGAKELAVWIGKLAFPMRKKKNPALELMAAELNVIDKPLGKFILQQSNALELSKRTETVTQEYESRVLAHWRSLKKYEKVQSQSRDAARSKALADVEATLAQQAFEELKQPE</sequence>
<evidence type="ECO:0000313" key="4">
    <source>
        <dbReference type="Proteomes" id="UP000317178"/>
    </source>
</evidence>
<proteinExistence type="predicted"/>
<keyword evidence="2" id="KW-0812">Transmembrane</keyword>
<feature type="transmembrane region" description="Helical" evidence="2">
    <location>
        <begin position="198"/>
        <end position="219"/>
    </location>
</feature>
<organism evidence="3 4">
    <name type="scientific">Polystyrenella longa</name>
    <dbReference type="NCBI Taxonomy" id="2528007"/>
    <lineage>
        <taxon>Bacteria</taxon>
        <taxon>Pseudomonadati</taxon>
        <taxon>Planctomycetota</taxon>
        <taxon>Planctomycetia</taxon>
        <taxon>Planctomycetales</taxon>
        <taxon>Planctomycetaceae</taxon>
        <taxon>Polystyrenella</taxon>
    </lineage>
</organism>